<gene>
    <name evidence="1" type="ORF">C8263_12140</name>
</gene>
<name>A0A2T3W6Q6_9DEIO</name>
<keyword evidence="2" id="KW-1185">Reference proteome</keyword>
<dbReference type="RefSeq" id="WP_107138401.1">
    <property type="nucleotide sequence ID" value="NZ_PYSV01000011.1"/>
</dbReference>
<dbReference type="OrthoDB" id="69261at2"/>
<dbReference type="Proteomes" id="UP000240317">
    <property type="component" value="Unassembled WGS sequence"/>
</dbReference>
<evidence type="ECO:0000313" key="2">
    <source>
        <dbReference type="Proteomes" id="UP000240317"/>
    </source>
</evidence>
<evidence type="ECO:0000313" key="1">
    <source>
        <dbReference type="EMBL" id="PTA67578.1"/>
    </source>
</evidence>
<dbReference type="EMBL" id="PYSV01000011">
    <property type="protein sequence ID" value="PTA67578.1"/>
    <property type="molecule type" value="Genomic_DNA"/>
</dbReference>
<accession>A0A2T3W6Q6</accession>
<sequence>MTLHDPTGFSINPLLFVPAAAFPQVTALPERHTLPGAELLVFRFANGYGAAVTRQMSRPEDSAFEFCVLDCTLPEPQPCFTTPVAASFRSGLSHTDVHALLMLAERLPLHERCVQANAALIHEEF</sequence>
<dbReference type="AlphaFoldDB" id="A0A2T3W6Q6"/>
<proteinExistence type="predicted"/>
<reference evidence="1 2" key="1">
    <citation type="submission" date="2018-03" db="EMBL/GenBank/DDBJ databases">
        <title>Draft genome of Deinococcus sp. OD32.</title>
        <authorList>
            <person name="Wang X.-P."/>
            <person name="Du Z.-J."/>
        </authorList>
    </citation>
    <scope>NUCLEOTIDE SEQUENCE [LARGE SCALE GENOMIC DNA]</scope>
    <source>
        <strain evidence="1 2">OD32</strain>
    </source>
</reference>
<comment type="caution">
    <text evidence="1">The sequence shown here is derived from an EMBL/GenBank/DDBJ whole genome shotgun (WGS) entry which is preliminary data.</text>
</comment>
<protein>
    <submittedName>
        <fullName evidence="1">Uncharacterized protein</fullName>
    </submittedName>
</protein>
<organism evidence="1 2">
    <name type="scientific">Deinococcus arcticus</name>
    <dbReference type="NCBI Taxonomy" id="2136176"/>
    <lineage>
        <taxon>Bacteria</taxon>
        <taxon>Thermotogati</taxon>
        <taxon>Deinococcota</taxon>
        <taxon>Deinococci</taxon>
        <taxon>Deinococcales</taxon>
        <taxon>Deinococcaceae</taxon>
        <taxon>Deinococcus</taxon>
    </lineage>
</organism>